<dbReference type="EMBL" id="HACA01004237">
    <property type="protein sequence ID" value="CDW21598.1"/>
    <property type="molecule type" value="Transcribed_RNA"/>
</dbReference>
<protein>
    <submittedName>
        <fullName evidence="1">Uncharacterized protein</fullName>
    </submittedName>
</protein>
<proteinExistence type="predicted"/>
<dbReference type="AlphaFoldDB" id="A0A0K2T6D6"/>
<reference evidence="1" key="1">
    <citation type="submission" date="2014-05" db="EMBL/GenBank/DDBJ databases">
        <authorList>
            <person name="Chronopoulou M."/>
        </authorList>
    </citation>
    <scope>NUCLEOTIDE SEQUENCE</scope>
    <source>
        <tissue evidence="1">Whole organism</tissue>
    </source>
</reference>
<name>A0A0K2T6D6_LEPSM</name>
<evidence type="ECO:0000313" key="1">
    <source>
        <dbReference type="EMBL" id="CDW21598.1"/>
    </source>
</evidence>
<accession>A0A0K2T6D6</accession>
<sequence length="71" mass="8119">MTPMYIFRVQQGFTTPCLSFYLSSLTSQHDYNSGTNPQGYFPSFMSTHESSIKFCIQLNLIGKEVYYSGVE</sequence>
<organism evidence="1">
    <name type="scientific">Lepeophtheirus salmonis</name>
    <name type="common">Salmon louse</name>
    <name type="synonym">Caligus salmonis</name>
    <dbReference type="NCBI Taxonomy" id="72036"/>
    <lineage>
        <taxon>Eukaryota</taxon>
        <taxon>Metazoa</taxon>
        <taxon>Ecdysozoa</taxon>
        <taxon>Arthropoda</taxon>
        <taxon>Crustacea</taxon>
        <taxon>Multicrustacea</taxon>
        <taxon>Hexanauplia</taxon>
        <taxon>Copepoda</taxon>
        <taxon>Siphonostomatoida</taxon>
        <taxon>Caligidae</taxon>
        <taxon>Lepeophtheirus</taxon>
    </lineage>
</organism>